<protein>
    <recommendedName>
        <fullName evidence="12">Phosphatidylserine decarboxylase proenzyme</fullName>
        <ecNumber evidence="12">4.1.1.65</ecNumber>
    </recommendedName>
    <component>
        <recommendedName>
            <fullName evidence="12">Phosphatidylserine decarboxylase alpha chain</fullName>
        </recommendedName>
    </component>
    <component>
        <recommendedName>
            <fullName evidence="12">Phosphatidylserine decarboxylase beta chain</fullName>
        </recommendedName>
    </component>
</protein>
<evidence type="ECO:0000256" key="7">
    <source>
        <dbReference type="ARBA" id="ARBA00023145"/>
    </source>
</evidence>
<evidence type="ECO:0000256" key="13">
    <source>
        <dbReference type="SAM" id="Phobius"/>
    </source>
</evidence>
<feature type="modified residue" description="Pyruvic acid (Ser); by autocatalysis" evidence="12">
    <location>
        <position position="254"/>
    </location>
</feature>
<dbReference type="GO" id="GO:0006646">
    <property type="term" value="P:phosphatidylethanolamine biosynthetic process"/>
    <property type="evidence" value="ECO:0007669"/>
    <property type="project" value="UniProtKB-UniRule"/>
</dbReference>
<comment type="similarity">
    <text evidence="12">Belongs to the phosphatidylserine decarboxylase family. PSD-B subfamily. Prokaryotic type I sub-subfamily.</text>
</comment>
<dbReference type="HAMAP" id="MF_00662">
    <property type="entry name" value="PS_decarb_PSD_B_type1"/>
    <property type="match status" value="1"/>
</dbReference>
<evidence type="ECO:0000256" key="2">
    <source>
        <dbReference type="ARBA" id="ARBA00022475"/>
    </source>
</evidence>
<comment type="PTM">
    <text evidence="12">Is synthesized initially as an inactive proenzyme. Formation of the active enzyme involves a self-maturation process in which the active site pyruvoyl group is generated from an internal serine residue via an autocatalytic post-translational modification. Two non-identical subunits are generated from the proenzyme in this reaction, and the pyruvate is formed at the N-terminus of the alpha chain, which is derived from the carboxyl end of the proenzyme. The autoendoproteolytic cleavage occurs by a canonical serine protease mechanism, in which the side chain hydroxyl group of the serine supplies its oxygen atom to form the C-terminus of the beta chain, while the remainder of the serine residue undergoes an oxidative deamination to produce ammonia and the pyruvoyl prosthetic group on the alpha chain. During this reaction, the Ser that is part of the protease active site of the proenzyme becomes the pyruvoyl prosthetic group, which constitutes an essential element of the active site of the mature decarboxylase.</text>
</comment>
<feature type="site" description="Cleavage (non-hydrolytic); by autocatalysis" evidence="12">
    <location>
        <begin position="253"/>
        <end position="254"/>
    </location>
</feature>
<feature type="active site" description="Charge relay system; for autoendoproteolytic cleavage activity" evidence="12">
    <location>
        <position position="90"/>
    </location>
</feature>
<feature type="chain" id="PRO_5023274727" description="Phosphatidylserine decarboxylase alpha chain" evidence="12">
    <location>
        <begin position="254"/>
        <end position="292"/>
    </location>
</feature>
<dbReference type="Proteomes" id="UP000095477">
    <property type="component" value="Chromosome I"/>
</dbReference>
<comment type="subcellular location">
    <subcellularLocation>
        <location evidence="12">Cell membrane</location>
        <topology evidence="12">Peripheral membrane protein</topology>
    </subcellularLocation>
</comment>
<keyword evidence="9 12" id="KW-0456">Lyase</keyword>
<evidence type="ECO:0000256" key="8">
    <source>
        <dbReference type="ARBA" id="ARBA00023209"/>
    </source>
</evidence>
<evidence type="ECO:0000256" key="3">
    <source>
        <dbReference type="ARBA" id="ARBA00022516"/>
    </source>
</evidence>
<keyword evidence="10 12" id="KW-1208">Phospholipid metabolism</keyword>
<comment type="pathway">
    <text evidence="1">Lipid metabolism.</text>
</comment>
<dbReference type="PANTHER" id="PTHR10067:SF6">
    <property type="entry name" value="PHOSPHATIDYLSERINE DECARBOXYLASE PROENZYME, MITOCHONDRIAL"/>
    <property type="match status" value="1"/>
</dbReference>
<evidence type="ECO:0000256" key="6">
    <source>
        <dbReference type="ARBA" id="ARBA00023136"/>
    </source>
</evidence>
<keyword evidence="8 12" id="KW-0594">Phospholipid biosynthesis</keyword>
<evidence type="ECO:0000256" key="9">
    <source>
        <dbReference type="ARBA" id="ARBA00023239"/>
    </source>
</evidence>
<organism evidence="14 15">
    <name type="scientific">Candidatus Hoaglandella endobia</name>
    <dbReference type="NCBI Taxonomy" id="1778263"/>
    <lineage>
        <taxon>Bacteria</taxon>
        <taxon>Pseudomonadati</taxon>
        <taxon>Pseudomonadota</taxon>
        <taxon>Gammaproteobacteria</taxon>
        <taxon>Enterobacterales</taxon>
        <taxon>Enterobacteriaceae</taxon>
        <taxon>Candidatus Hoaglandella</taxon>
    </lineage>
</organism>
<dbReference type="NCBIfam" id="TIGR00163">
    <property type="entry name" value="PS_decarb"/>
    <property type="match status" value="1"/>
</dbReference>
<reference evidence="15" key="1">
    <citation type="submission" date="2016-01" db="EMBL/GenBank/DDBJ databases">
        <authorList>
            <person name="Husnik F."/>
        </authorList>
    </citation>
    <scope>NUCLEOTIDE SEQUENCE [LARGE SCALE GENOMIC DNA]</scope>
</reference>
<dbReference type="EC" id="4.1.1.65" evidence="12"/>
<keyword evidence="5 12" id="KW-0443">Lipid metabolism</keyword>
<dbReference type="RefSeq" id="WP_067568206.1">
    <property type="nucleotide sequence ID" value="NZ_LN999835.1"/>
</dbReference>
<feature type="active site" description="Charge relay system; for autoendoproteolytic cleavage activity" evidence="12">
    <location>
        <position position="254"/>
    </location>
</feature>
<dbReference type="OrthoDB" id="9802030at2"/>
<proteinExistence type="inferred from homology"/>
<dbReference type="GO" id="GO:0004609">
    <property type="term" value="F:phosphatidylserine decarboxylase activity"/>
    <property type="evidence" value="ECO:0007669"/>
    <property type="project" value="UniProtKB-UniRule"/>
</dbReference>
<keyword evidence="13" id="KW-0812">Transmembrane</keyword>
<evidence type="ECO:0000256" key="12">
    <source>
        <dbReference type="HAMAP-Rule" id="MF_00662"/>
    </source>
</evidence>
<comment type="subunit">
    <text evidence="12">Heterodimer of a large membrane-associated beta subunit and a small pyruvoyl-containing alpha subunit.</text>
</comment>
<comment type="catalytic activity">
    <reaction evidence="12">
        <text>a 1,2-diacyl-sn-glycero-3-phospho-L-serine + H(+) = a 1,2-diacyl-sn-glycero-3-phosphoethanolamine + CO2</text>
        <dbReference type="Rhea" id="RHEA:20828"/>
        <dbReference type="ChEBI" id="CHEBI:15378"/>
        <dbReference type="ChEBI" id="CHEBI:16526"/>
        <dbReference type="ChEBI" id="CHEBI:57262"/>
        <dbReference type="ChEBI" id="CHEBI:64612"/>
        <dbReference type="EC" id="4.1.1.65"/>
    </reaction>
</comment>
<feature type="active site" description="Charge relay system; for autoendoproteolytic cleavage activity" evidence="12">
    <location>
        <position position="147"/>
    </location>
</feature>
<evidence type="ECO:0000256" key="4">
    <source>
        <dbReference type="ARBA" id="ARBA00022793"/>
    </source>
</evidence>
<comment type="function">
    <text evidence="12">Catalyzes the formation of phosphatidylethanolamine (PtdEtn) from phosphatidylserine (PtdSer).</text>
</comment>
<keyword evidence="2 12" id="KW-1003">Cell membrane</keyword>
<evidence type="ECO:0000313" key="15">
    <source>
        <dbReference type="Proteomes" id="UP000095477"/>
    </source>
</evidence>
<dbReference type="UniPathway" id="UPA00558">
    <property type="reaction ID" value="UER00616"/>
</dbReference>
<dbReference type="InterPro" id="IPR033178">
    <property type="entry name" value="PSD_type1_pro"/>
</dbReference>
<comment type="cofactor">
    <cofactor evidence="12">
        <name>pyruvate</name>
        <dbReference type="ChEBI" id="CHEBI:15361"/>
    </cofactor>
    <text evidence="12">Binds 1 pyruvoyl group covalently per subunit.</text>
</comment>
<feature type="transmembrane region" description="Helical" evidence="13">
    <location>
        <begin position="21"/>
        <end position="45"/>
    </location>
</feature>
<evidence type="ECO:0000256" key="10">
    <source>
        <dbReference type="ARBA" id="ARBA00023264"/>
    </source>
</evidence>
<keyword evidence="4 12" id="KW-0210">Decarboxylase</keyword>
<dbReference type="InterPro" id="IPR003817">
    <property type="entry name" value="PS_Dcarbxylase"/>
</dbReference>
<dbReference type="GO" id="GO:0005886">
    <property type="term" value="C:plasma membrane"/>
    <property type="evidence" value="ECO:0007669"/>
    <property type="project" value="UniProtKB-SubCell"/>
</dbReference>
<gene>
    <name evidence="12 14" type="primary">psd</name>
    <name evidence="14" type="ORF">TPER_HE00561</name>
</gene>
<dbReference type="PANTHER" id="PTHR10067">
    <property type="entry name" value="PHOSPHATIDYLSERINE DECARBOXYLASE"/>
    <property type="match status" value="1"/>
</dbReference>
<comment type="pathway">
    <text evidence="12">Phospholipid metabolism; phosphatidylethanolamine biosynthesis; phosphatidylethanolamine from CDP-diacylglycerol: step 2/2.</text>
</comment>
<sequence length="292" mass="33176">MIYRLKIILQYFLTVRWLTKFVGWGAELCGGWLTHVIILLFVYIYKVNIQEAQQPDITKYSTFNEFFIRLLRNDARPIDTNPSLLVMPVDGIISQFGYIKGNSLFQAKGHYYSLEALLAGNKGMIEQFRNGSYTTIYLSPRDYHRVHMPCNGILREMMYIPGKLFSVNMFAVDNIPNLFARNKRIVCLFDTKFGPIALILVGAVIVGSIETVWAGTITSSRSVMIKHWYYSKENTANSVLLLKGEEMGLFKLGSTVIVLFNASNILLDDCLCINHITRVGQRLAYGIASINT</sequence>
<evidence type="ECO:0000256" key="11">
    <source>
        <dbReference type="ARBA" id="ARBA00023317"/>
    </source>
</evidence>
<dbReference type="PATRIC" id="fig|1778263.3.peg.553"/>
<keyword evidence="7 12" id="KW-0865">Zymogen</keyword>
<dbReference type="InterPro" id="IPR033177">
    <property type="entry name" value="PSD-B"/>
</dbReference>
<keyword evidence="15" id="KW-1185">Reference proteome</keyword>
<keyword evidence="6 12" id="KW-0472">Membrane</keyword>
<dbReference type="EMBL" id="LN999835">
    <property type="protein sequence ID" value="CUX97461.1"/>
    <property type="molecule type" value="Genomic_DNA"/>
</dbReference>
<keyword evidence="13" id="KW-1133">Transmembrane helix</keyword>
<feature type="transmembrane region" description="Helical" evidence="13">
    <location>
        <begin position="193"/>
        <end position="216"/>
    </location>
</feature>
<accession>A0A143WUB8</accession>
<dbReference type="Pfam" id="PF02666">
    <property type="entry name" value="PS_Dcarbxylase"/>
    <property type="match status" value="1"/>
</dbReference>
<dbReference type="STRING" id="1778263.TPER_HE00561"/>
<evidence type="ECO:0000313" key="14">
    <source>
        <dbReference type="EMBL" id="CUX97461.1"/>
    </source>
</evidence>
<dbReference type="AlphaFoldDB" id="A0A143WUB8"/>
<dbReference type="KEGG" id="hed:TPER_HE00561"/>
<name>A0A143WUB8_9ENTR</name>
<evidence type="ECO:0000256" key="1">
    <source>
        <dbReference type="ARBA" id="ARBA00005189"/>
    </source>
</evidence>
<feature type="active site" description="Schiff-base intermediate with substrate; via pyruvic acid; for decarboxylase activity" evidence="12">
    <location>
        <position position="254"/>
    </location>
</feature>
<feature type="chain" id="PRO_5023274728" description="Phosphatidylserine decarboxylase beta chain" evidence="12">
    <location>
        <begin position="1"/>
        <end position="253"/>
    </location>
</feature>
<keyword evidence="11 12" id="KW-0670">Pyruvate</keyword>
<keyword evidence="3 12" id="KW-0444">Lipid biosynthesis</keyword>
<evidence type="ECO:0000256" key="5">
    <source>
        <dbReference type="ARBA" id="ARBA00023098"/>
    </source>
</evidence>